<proteinExistence type="predicted"/>
<protein>
    <submittedName>
        <fullName evidence="1">Uncharacterized protein</fullName>
    </submittedName>
</protein>
<evidence type="ECO:0000313" key="1">
    <source>
        <dbReference type="EMBL" id="OSI14507.1"/>
    </source>
</evidence>
<comment type="caution">
    <text evidence="1">The sequence shown here is derived from an EMBL/GenBank/DDBJ whole genome shotgun (WGS) entry which is preliminary data.</text>
</comment>
<sequence>MLLSLILLFEYHSIAFLKKKQAETFAKIPLRPSEMLKYRHSRVGGNPDGNIEALIKQILECQASGFPPTRE</sequence>
<dbReference type="EMBL" id="MTBO01000034">
    <property type="protein sequence ID" value="OSI14507.1"/>
    <property type="molecule type" value="Genomic_DNA"/>
</dbReference>
<organism evidence="1 2">
    <name type="scientific">Neisseria dentiae</name>
    <dbReference type="NCBI Taxonomy" id="194197"/>
    <lineage>
        <taxon>Bacteria</taxon>
        <taxon>Pseudomonadati</taxon>
        <taxon>Pseudomonadota</taxon>
        <taxon>Betaproteobacteria</taxon>
        <taxon>Neisseriales</taxon>
        <taxon>Neisseriaceae</taxon>
        <taxon>Neisseria</taxon>
    </lineage>
</organism>
<gene>
    <name evidence="1" type="ORF">BWD09_10420</name>
</gene>
<reference evidence="2" key="1">
    <citation type="submission" date="2017-01" db="EMBL/GenBank/DDBJ databases">
        <authorList>
            <person name="Wolfgang W.J."/>
            <person name="Cole J."/>
            <person name="Wroblewski D."/>
            <person name="Mcginnis J."/>
            <person name="Musser K.A."/>
        </authorList>
    </citation>
    <scope>NUCLEOTIDE SEQUENCE [LARGE SCALE GENOMIC DNA]</scope>
    <source>
        <strain evidence="2">DSM 19151</strain>
    </source>
</reference>
<dbReference type="AlphaFoldDB" id="A0A1X3D4Q7"/>
<name>A0A1X3D4Q7_9NEIS</name>
<evidence type="ECO:0000313" key="2">
    <source>
        <dbReference type="Proteomes" id="UP000193118"/>
    </source>
</evidence>
<keyword evidence="2" id="KW-1185">Reference proteome</keyword>
<dbReference type="Proteomes" id="UP000193118">
    <property type="component" value="Unassembled WGS sequence"/>
</dbReference>
<accession>A0A1X3D4Q7</accession>